<dbReference type="InterPro" id="IPR036249">
    <property type="entry name" value="Thioredoxin-like_sf"/>
</dbReference>
<protein>
    <submittedName>
        <fullName evidence="3">Thioredoxin-like protein</fullName>
    </submittedName>
</protein>
<dbReference type="PANTHER" id="PTHR45809">
    <property type="entry name" value="VIRAL IAP-ASSOCIATED FACTOR HOMOLOG"/>
    <property type="match status" value="1"/>
</dbReference>
<accession>A0A0D7ABG3</accession>
<dbReference type="EMBL" id="KN881851">
    <property type="protein sequence ID" value="KIY48312.1"/>
    <property type="molecule type" value="Genomic_DNA"/>
</dbReference>
<evidence type="ECO:0000256" key="1">
    <source>
        <dbReference type="ARBA" id="ARBA00009686"/>
    </source>
</evidence>
<gene>
    <name evidence="3" type="ORF">FISHEDRAFT_43631</name>
</gene>
<evidence type="ECO:0000256" key="2">
    <source>
        <dbReference type="SAM" id="MobiDB-lite"/>
    </source>
</evidence>
<organism evidence="3 4">
    <name type="scientific">Fistulina hepatica ATCC 64428</name>
    <dbReference type="NCBI Taxonomy" id="1128425"/>
    <lineage>
        <taxon>Eukaryota</taxon>
        <taxon>Fungi</taxon>
        <taxon>Dikarya</taxon>
        <taxon>Basidiomycota</taxon>
        <taxon>Agaricomycotina</taxon>
        <taxon>Agaricomycetes</taxon>
        <taxon>Agaricomycetidae</taxon>
        <taxon>Agaricales</taxon>
        <taxon>Fistulinaceae</taxon>
        <taxon>Fistulina</taxon>
    </lineage>
</organism>
<sequence length="235" mass="26701">MAINADEDTEFNDALRKHGILPPLPLPPRSPSPPPKKTLAEEAEELTADELRRLTEDADEETERILEHVKRTRLREEQRERELGRFGRVYPIGRDDYTREVTEASIVGDDAAIRASGNGTGVVCFLYKDEIPASDRTFQQIHILAARHPRTKFVSIVGDKCIPNLPDARIPMIIVYRKGDIKQQIVGWARDKERRIEGIFFSSSLVSYLADRLARTGSVLDSFRSHHPVVYTSKQ</sequence>
<dbReference type="GO" id="GO:0005737">
    <property type="term" value="C:cytoplasm"/>
    <property type="evidence" value="ECO:0007669"/>
    <property type="project" value="TreeGrafter"/>
</dbReference>
<name>A0A0D7ABG3_9AGAR</name>
<feature type="region of interest" description="Disordered" evidence="2">
    <location>
        <begin position="1"/>
        <end position="59"/>
    </location>
</feature>
<comment type="similarity">
    <text evidence="1">Belongs to the phosducin family.</text>
</comment>
<dbReference type="AlphaFoldDB" id="A0A0D7ABG3"/>
<dbReference type="PANTHER" id="PTHR45809:SF3">
    <property type="entry name" value="VIRAL IAP-ASSOCIATED FACTOR HOMOLOG"/>
    <property type="match status" value="1"/>
</dbReference>
<reference evidence="3 4" key="1">
    <citation type="journal article" date="2015" name="Fungal Genet. Biol.">
        <title>Evolution of novel wood decay mechanisms in Agaricales revealed by the genome sequences of Fistulina hepatica and Cylindrobasidium torrendii.</title>
        <authorList>
            <person name="Floudas D."/>
            <person name="Held B.W."/>
            <person name="Riley R."/>
            <person name="Nagy L.G."/>
            <person name="Koehler G."/>
            <person name="Ransdell A.S."/>
            <person name="Younus H."/>
            <person name="Chow J."/>
            <person name="Chiniquy J."/>
            <person name="Lipzen A."/>
            <person name="Tritt A."/>
            <person name="Sun H."/>
            <person name="Haridas S."/>
            <person name="LaButti K."/>
            <person name="Ohm R.A."/>
            <person name="Kues U."/>
            <person name="Blanchette R.A."/>
            <person name="Grigoriev I.V."/>
            <person name="Minto R.E."/>
            <person name="Hibbett D.S."/>
        </authorList>
    </citation>
    <scope>NUCLEOTIDE SEQUENCE [LARGE SCALE GENOMIC DNA]</scope>
    <source>
        <strain evidence="3 4">ATCC 64428</strain>
    </source>
</reference>
<feature type="compositionally biased region" description="Acidic residues" evidence="2">
    <location>
        <begin position="1"/>
        <end position="11"/>
    </location>
</feature>
<dbReference type="OrthoDB" id="45518at2759"/>
<proteinExistence type="inferred from homology"/>
<evidence type="ECO:0000313" key="3">
    <source>
        <dbReference type="EMBL" id="KIY48312.1"/>
    </source>
</evidence>
<dbReference type="Gene3D" id="3.40.30.10">
    <property type="entry name" value="Glutaredoxin"/>
    <property type="match status" value="1"/>
</dbReference>
<evidence type="ECO:0000313" key="4">
    <source>
        <dbReference type="Proteomes" id="UP000054144"/>
    </source>
</evidence>
<dbReference type="SUPFAM" id="SSF52833">
    <property type="entry name" value="Thioredoxin-like"/>
    <property type="match status" value="1"/>
</dbReference>
<dbReference type="GO" id="GO:0006457">
    <property type="term" value="P:protein folding"/>
    <property type="evidence" value="ECO:0007669"/>
    <property type="project" value="TreeGrafter"/>
</dbReference>
<dbReference type="InterPro" id="IPR051498">
    <property type="entry name" value="Phosducin-like_chap/apop_reg"/>
</dbReference>
<feature type="compositionally biased region" description="Pro residues" evidence="2">
    <location>
        <begin position="22"/>
        <end position="36"/>
    </location>
</feature>
<dbReference type="Proteomes" id="UP000054144">
    <property type="component" value="Unassembled WGS sequence"/>
</dbReference>
<keyword evidence="4" id="KW-1185">Reference proteome</keyword>